<dbReference type="EMBL" id="LAZR01020667">
    <property type="protein sequence ID" value="KKL88077.1"/>
    <property type="molecule type" value="Genomic_DNA"/>
</dbReference>
<name>A0A0F9ILJ5_9ZZZZ</name>
<accession>A0A0F9ILJ5</accession>
<comment type="caution">
    <text evidence="1">The sequence shown here is derived from an EMBL/GenBank/DDBJ whole genome shotgun (WGS) entry which is preliminary data.</text>
</comment>
<reference evidence="1" key="1">
    <citation type="journal article" date="2015" name="Nature">
        <title>Complex archaea that bridge the gap between prokaryotes and eukaryotes.</title>
        <authorList>
            <person name="Spang A."/>
            <person name="Saw J.H."/>
            <person name="Jorgensen S.L."/>
            <person name="Zaremba-Niedzwiedzka K."/>
            <person name="Martijn J."/>
            <person name="Lind A.E."/>
            <person name="van Eijk R."/>
            <person name="Schleper C."/>
            <person name="Guy L."/>
            <person name="Ettema T.J."/>
        </authorList>
    </citation>
    <scope>NUCLEOTIDE SEQUENCE</scope>
</reference>
<evidence type="ECO:0000313" key="1">
    <source>
        <dbReference type="EMBL" id="KKL88077.1"/>
    </source>
</evidence>
<organism evidence="1">
    <name type="scientific">marine sediment metagenome</name>
    <dbReference type="NCBI Taxonomy" id="412755"/>
    <lineage>
        <taxon>unclassified sequences</taxon>
        <taxon>metagenomes</taxon>
        <taxon>ecological metagenomes</taxon>
    </lineage>
</organism>
<proteinExistence type="predicted"/>
<protein>
    <submittedName>
        <fullName evidence="1">Uncharacterized protein</fullName>
    </submittedName>
</protein>
<sequence length="133" mass="14956">MGDNPFEGKTFNIIKHLGDPGEATLESGHTVYKEEYVYFKNDKGQYVAMKCADYHGAHFVYLDPVYNVDGKEGMGHFFAMCSCGSPAVIVGPTEAQLEITGWQEQLLVCYVYHGTLKAYGHGWHQGQEGRKWQ</sequence>
<gene>
    <name evidence="1" type="ORF">LCGC14_1928370</name>
</gene>
<dbReference type="AlphaFoldDB" id="A0A0F9ILJ5"/>